<gene>
    <name evidence="1" type="ORF">G3I18_15590</name>
</gene>
<proteinExistence type="predicted"/>
<evidence type="ECO:0008006" key="3">
    <source>
        <dbReference type="Google" id="ProtNLM"/>
    </source>
</evidence>
<dbReference type="Gene3D" id="2.50.20.20">
    <property type="match status" value="1"/>
</dbReference>
<keyword evidence="2" id="KW-1185">Reference proteome</keyword>
<organism evidence="1 2">
    <name type="scientific">Actinospica acidiphila</name>
    <dbReference type="NCBI Taxonomy" id="304899"/>
    <lineage>
        <taxon>Bacteria</taxon>
        <taxon>Bacillati</taxon>
        <taxon>Actinomycetota</taxon>
        <taxon>Actinomycetes</taxon>
        <taxon>Catenulisporales</taxon>
        <taxon>Actinospicaceae</taxon>
        <taxon>Actinospica</taxon>
    </lineage>
</organism>
<protein>
    <recommendedName>
        <fullName evidence="3">Lipoprotein</fullName>
    </recommendedName>
</protein>
<dbReference type="PROSITE" id="PS51257">
    <property type="entry name" value="PROKAR_LIPOPROTEIN"/>
    <property type="match status" value="1"/>
</dbReference>
<dbReference type="InterPro" id="IPR029046">
    <property type="entry name" value="LolA/LolB/LppX"/>
</dbReference>
<dbReference type="Proteomes" id="UP000471745">
    <property type="component" value="Unassembled WGS sequence"/>
</dbReference>
<sequence length="313" mass="32986">MAMAAWKRAGVCLTAAAVVVGLAGCQDGDDGGSKKKAGASGSEAQSRTEAAEVLQAAFKKTSEAKSSKIRMTIETSGTAAAESGTMEMSGVQGWDPAVMDVTMKGSGFAASGPGTPEQVRTIMLDGVMYVDMGAEQAAEMDGKRWMKIDFKAAADAAGDPEIQKQLTGGLENMNQDPAQQLALLLESPSLKHVGPEKVDGVDAQHYKGTLSFKEMIDANTSFDLLSKEERDELVAMAEKSDMKGYDTEIWVNGDDLPVKMVVGMTMAQGTMKMTSHFSDYGAKVEVEAPPAGETFDLMEMLTELESLGAGPAA</sequence>
<reference evidence="1 2" key="1">
    <citation type="submission" date="2020-01" db="EMBL/GenBank/DDBJ databases">
        <title>Insect and environment-associated Actinomycetes.</title>
        <authorList>
            <person name="Currrie C."/>
            <person name="Chevrette M."/>
            <person name="Carlson C."/>
            <person name="Stubbendieck R."/>
            <person name="Wendt-Pienkowski E."/>
        </authorList>
    </citation>
    <scope>NUCLEOTIDE SEQUENCE [LARGE SCALE GENOMIC DNA]</scope>
    <source>
        <strain evidence="1 2">SID8189</strain>
    </source>
</reference>
<comment type="caution">
    <text evidence="1">The sequence shown here is derived from an EMBL/GenBank/DDBJ whole genome shotgun (WGS) entry which is preliminary data.</text>
</comment>
<evidence type="ECO:0000313" key="2">
    <source>
        <dbReference type="Proteomes" id="UP000471745"/>
    </source>
</evidence>
<name>A0A9X5CLR7_9ACTN</name>
<dbReference type="RefSeq" id="WP_163089153.1">
    <property type="nucleotide sequence ID" value="NZ_JAAGNA010000536.1"/>
</dbReference>
<dbReference type="EMBL" id="JAAGNA010000536">
    <property type="protein sequence ID" value="NEC49988.1"/>
    <property type="molecule type" value="Genomic_DNA"/>
</dbReference>
<evidence type="ECO:0000313" key="1">
    <source>
        <dbReference type="EMBL" id="NEC49988.1"/>
    </source>
</evidence>
<accession>A0A9X5CLR7</accession>
<dbReference type="AlphaFoldDB" id="A0A9X5CLR7"/>
<dbReference type="SUPFAM" id="SSF89392">
    <property type="entry name" value="Prokaryotic lipoproteins and lipoprotein localization factors"/>
    <property type="match status" value="1"/>
</dbReference>